<dbReference type="Gene3D" id="3.40.50.1820">
    <property type="entry name" value="alpha/beta hydrolase"/>
    <property type="match status" value="1"/>
</dbReference>
<name>A0ABC8SIP4_9AQUA</name>
<dbReference type="EMBL" id="CAUOFW020004783">
    <property type="protein sequence ID" value="CAK9167239.1"/>
    <property type="molecule type" value="Genomic_DNA"/>
</dbReference>
<evidence type="ECO:0000313" key="5">
    <source>
        <dbReference type="Proteomes" id="UP001642360"/>
    </source>
</evidence>
<proteinExistence type="inferred from homology"/>
<feature type="chain" id="PRO_5044720935" evidence="2">
    <location>
        <begin position="22"/>
        <end position="100"/>
    </location>
</feature>
<comment type="similarity">
    <text evidence="1">Belongs to the peptidase S10 family.</text>
</comment>
<sequence>MAPPMLFRLILLFLLSGMITSWSIVKTLPGYLSDLPFQLETGYVGIGEKDEIQLFCYFIESERSPKDDPLILWLPGGPGCSGLRAFFYEIGTFDTLKLIE</sequence>
<dbReference type="Pfam" id="PF00450">
    <property type="entry name" value="Peptidase_S10"/>
    <property type="match status" value="1"/>
</dbReference>
<comment type="caution">
    <text evidence="3">The sequence shown here is derived from an EMBL/GenBank/DDBJ whole genome shotgun (WGS) entry which is preliminary data.</text>
</comment>
<dbReference type="SUPFAM" id="SSF53474">
    <property type="entry name" value="alpha/beta-Hydrolases"/>
    <property type="match status" value="1"/>
</dbReference>
<dbReference type="InterPro" id="IPR001563">
    <property type="entry name" value="Peptidase_S10"/>
</dbReference>
<evidence type="ECO:0000256" key="1">
    <source>
        <dbReference type="ARBA" id="ARBA00009431"/>
    </source>
</evidence>
<gene>
    <name evidence="3" type="ORF">ILEXP_LOCUS23289</name>
    <name evidence="4" type="ORF">ILEXP_LOCUS36502</name>
</gene>
<evidence type="ECO:0000313" key="3">
    <source>
        <dbReference type="EMBL" id="CAK9154933.1"/>
    </source>
</evidence>
<evidence type="ECO:0000256" key="2">
    <source>
        <dbReference type="SAM" id="SignalP"/>
    </source>
</evidence>
<protein>
    <submittedName>
        <fullName evidence="3">Uncharacterized protein</fullName>
    </submittedName>
</protein>
<dbReference type="EMBL" id="CAUOFW020002602">
    <property type="protein sequence ID" value="CAK9154933.1"/>
    <property type="molecule type" value="Genomic_DNA"/>
</dbReference>
<dbReference type="AlphaFoldDB" id="A0ABC8SIP4"/>
<evidence type="ECO:0000313" key="4">
    <source>
        <dbReference type="EMBL" id="CAK9167239.1"/>
    </source>
</evidence>
<keyword evidence="5" id="KW-1185">Reference proteome</keyword>
<accession>A0ABC8SIP4</accession>
<dbReference type="PANTHER" id="PTHR11802:SF224">
    <property type="entry name" value="SERINE CARBOXYPEPTIDASE-LIKE 7 ISOFORM X1"/>
    <property type="match status" value="1"/>
</dbReference>
<reference evidence="3 5" key="1">
    <citation type="submission" date="2024-02" db="EMBL/GenBank/DDBJ databases">
        <authorList>
            <person name="Vignale AGUSTIN F."/>
            <person name="Sosa J E."/>
            <person name="Modenutti C."/>
        </authorList>
    </citation>
    <scope>NUCLEOTIDE SEQUENCE [LARGE SCALE GENOMIC DNA]</scope>
</reference>
<dbReference type="Proteomes" id="UP001642360">
    <property type="component" value="Unassembled WGS sequence"/>
</dbReference>
<dbReference type="PANTHER" id="PTHR11802">
    <property type="entry name" value="SERINE PROTEASE FAMILY S10 SERINE CARBOXYPEPTIDASE"/>
    <property type="match status" value="1"/>
</dbReference>
<keyword evidence="2" id="KW-0732">Signal</keyword>
<organism evidence="3 5">
    <name type="scientific">Ilex paraguariensis</name>
    <name type="common">yerba mate</name>
    <dbReference type="NCBI Taxonomy" id="185542"/>
    <lineage>
        <taxon>Eukaryota</taxon>
        <taxon>Viridiplantae</taxon>
        <taxon>Streptophyta</taxon>
        <taxon>Embryophyta</taxon>
        <taxon>Tracheophyta</taxon>
        <taxon>Spermatophyta</taxon>
        <taxon>Magnoliopsida</taxon>
        <taxon>eudicotyledons</taxon>
        <taxon>Gunneridae</taxon>
        <taxon>Pentapetalae</taxon>
        <taxon>asterids</taxon>
        <taxon>campanulids</taxon>
        <taxon>Aquifoliales</taxon>
        <taxon>Aquifoliaceae</taxon>
        <taxon>Ilex</taxon>
    </lineage>
</organism>
<dbReference type="InterPro" id="IPR029058">
    <property type="entry name" value="AB_hydrolase_fold"/>
</dbReference>
<feature type="signal peptide" evidence="2">
    <location>
        <begin position="1"/>
        <end position="21"/>
    </location>
</feature>